<evidence type="ECO:0000313" key="3">
    <source>
        <dbReference type="Proteomes" id="UP000299102"/>
    </source>
</evidence>
<name>A0A4C1WQ60_EUMVA</name>
<evidence type="ECO:0000313" key="2">
    <source>
        <dbReference type="EMBL" id="GBP53636.1"/>
    </source>
</evidence>
<dbReference type="Proteomes" id="UP000299102">
    <property type="component" value="Unassembled WGS sequence"/>
</dbReference>
<reference evidence="2 3" key="1">
    <citation type="journal article" date="2019" name="Commun. Biol.">
        <title>The bagworm genome reveals a unique fibroin gene that provides high tensile strength.</title>
        <authorList>
            <person name="Kono N."/>
            <person name="Nakamura H."/>
            <person name="Ohtoshi R."/>
            <person name="Tomita M."/>
            <person name="Numata K."/>
            <person name="Arakawa K."/>
        </authorList>
    </citation>
    <scope>NUCLEOTIDE SEQUENCE [LARGE SCALE GENOMIC DNA]</scope>
</reference>
<evidence type="ECO:0000256" key="1">
    <source>
        <dbReference type="SAM" id="MobiDB-lite"/>
    </source>
</evidence>
<keyword evidence="3" id="KW-1185">Reference proteome</keyword>
<organism evidence="2 3">
    <name type="scientific">Eumeta variegata</name>
    <name type="common">Bagworm moth</name>
    <name type="synonym">Eumeta japonica</name>
    <dbReference type="NCBI Taxonomy" id="151549"/>
    <lineage>
        <taxon>Eukaryota</taxon>
        <taxon>Metazoa</taxon>
        <taxon>Ecdysozoa</taxon>
        <taxon>Arthropoda</taxon>
        <taxon>Hexapoda</taxon>
        <taxon>Insecta</taxon>
        <taxon>Pterygota</taxon>
        <taxon>Neoptera</taxon>
        <taxon>Endopterygota</taxon>
        <taxon>Lepidoptera</taxon>
        <taxon>Glossata</taxon>
        <taxon>Ditrysia</taxon>
        <taxon>Tineoidea</taxon>
        <taxon>Psychidae</taxon>
        <taxon>Oiketicinae</taxon>
        <taxon>Eumeta</taxon>
    </lineage>
</organism>
<feature type="region of interest" description="Disordered" evidence="1">
    <location>
        <begin position="1"/>
        <end position="36"/>
    </location>
</feature>
<protein>
    <submittedName>
        <fullName evidence="2">Uncharacterized protein</fullName>
    </submittedName>
</protein>
<dbReference type="EMBL" id="BGZK01000630">
    <property type="protein sequence ID" value="GBP53636.1"/>
    <property type="molecule type" value="Genomic_DNA"/>
</dbReference>
<dbReference type="AlphaFoldDB" id="A0A4C1WQ60"/>
<accession>A0A4C1WQ60</accession>
<sequence length="91" mass="10338">MSAFVRRRRGGAFGSRCRSATRSSLDPDGRRRPRTTGRTAFGVFKGLLRARPIIVEWERDARHSAGLSFGDSSLRYRALHFFKVTPSRNLI</sequence>
<comment type="caution">
    <text evidence="2">The sequence shown here is derived from an EMBL/GenBank/DDBJ whole genome shotgun (WGS) entry which is preliminary data.</text>
</comment>
<proteinExistence type="predicted"/>
<gene>
    <name evidence="2" type="ORF">EVAR_38610_1</name>
</gene>
<feature type="compositionally biased region" description="Basic residues" evidence="1">
    <location>
        <begin position="1"/>
        <end position="10"/>
    </location>
</feature>